<name>A0ABX0TNB0_9MICC</name>
<dbReference type="RefSeq" id="WP_167269487.1">
    <property type="nucleotide sequence ID" value="NZ_JAAOZD010000011.1"/>
</dbReference>
<reference evidence="1 2" key="1">
    <citation type="submission" date="2020-03" db="EMBL/GenBank/DDBJ databases">
        <title>Genomic Encyclopedia of Type Strains, Phase III (KMG-III): the genomes of soil and plant-associated and newly described type strains.</title>
        <authorList>
            <person name="Whitman W."/>
        </authorList>
    </citation>
    <scope>NUCLEOTIDE SEQUENCE [LARGE SCALE GENOMIC DNA]</scope>
    <source>
        <strain evidence="1 2">CECT 4207</strain>
    </source>
</reference>
<evidence type="ECO:0000313" key="2">
    <source>
        <dbReference type="Proteomes" id="UP000802392"/>
    </source>
</evidence>
<dbReference type="EMBL" id="JAAOZD010000011">
    <property type="protein sequence ID" value="NIJ03320.1"/>
    <property type="molecule type" value="Genomic_DNA"/>
</dbReference>
<organism evidence="1 2">
    <name type="scientific">Paenarthrobacter ilicis</name>
    <dbReference type="NCBI Taxonomy" id="43665"/>
    <lineage>
        <taxon>Bacteria</taxon>
        <taxon>Bacillati</taxon>
        <taxon>Actinomycetota</taxon>
        <taxon>Actinomycetes</taxon>
        <taxon>Micrococcales</taxon>
        <taxon>Micrococcaceae</taxon>
        <taxon>Paenarthrobacter</taxon>
    </lineage>
</organism>
<comment type="caution">
    <text evidence="1">The sequence shown here is derived from an EMBL/GenBank/DDBJ whole genome shotgun (WGS) entry which is preliminary data.</text>
</comment>
<proteinExistence type="predicted"/>
<protein>
    <submittedName>
        <fullName evidence="1">Uncharacterized protein</fullName>
    </submittedName>
</protein>
<gene>
    <name evidence="1" type="ORF">FHR86_003679</name>
</gene>
<keyword evidence="2" id="KW-1185">Reference proteome</keyword>
<dbReference type="Proteomes" id="UP000802392">
    <property type="component" value="Unassembled WGS sequence"/>
</dbReference>
<evidence type="ECO:0000313" key="1">
    <source>
        <dbReference type="EMBL" id="NIJ03320.1"/>
    </source>
</evidence>
<accession>A0ABX0TNB0</accession>
<sequence>MTALVSAAQDLQDYLNLNGWQEQTHGPAGGLWEAENGAIVAVPKHVQPHDFVWTGVIERIASASHTSPSSIESAILNMFVDVTEFRAADDILIQGSIPVEAGFSLMSTARTLLRASATTSRGPKALIGGNYSRPGERIVEKARFGHTIQGSYILPMLVPISRAAEDHGSLLPRDPKVRSAFEPEERRATRTMAQALSAIQNRIVEPAHAPSAAVISDLVIAGVSREMVTALHQLLTEDSVSTFDASFRWATGLDEPQRLPERVEIPAGAAEVLKLTSDRMRPLKKGKTETITGPIVQLRDDQAVVFGDVYIQTMRNGRPCEVAVRLRGHELEQSHAWFMGREVLVIEGTIESLPGQGLRLDNPVRVQPLRETLLFHASD</sequence>